<dbReference type="WBParaSite" id="EgrG_000829800">
    <property type="protein sequence ID" value="EgrG_000829800"/>
    <property type="gene ID" value="EgrG_000829800"/>
</dbReference>
<sequence length="142" mass="16287">MTDMALFDCIPNEISELLVSFSDSIQGISDIIESYKEAMKTNAIELPPMQRVQTELSLAYAMNALFFVYLRCHGVDAKDHPILKELERLTACLKRCQNICSKQSSELNHSRLDKEASKRFVKRALWQSAQSKTRRRKLDSDS</sequence>
<dbReference type="OrthoDB" id="1421013at2759"/>
<reference evidence="10" key="3">
    <citation type="submission" date="2020-10" db="UniProtKB">
        <authorList>
            <consortium name="WormBaseParasite"/>
        </authorList>
    </citation>
    <scope>IDENTIFICATION</scope>
</reference>
<dbReference type="Proteomes" id="UP000492820">
    <property type="component" value="Unassembled WGS sequence"/>
</dbReference>
<evidence type="ECO:0000313" key="8">
    <source>
        <dbReference type="EMBL" id="CDS15893.1"/>
    </source>
</evidence>
<keyword evidence="5 7" id="KW-0694">RNA-binding</keyword>
<organism evidence="8">
    <name type="scientific">Echinococcus granulosus</name>
    <name type="common">Hydatid tapeworm</name>
    <dbReference type="NCBI Taxonomy" id="6210"/>
    <lineage>
        <taxon>Eukaryota</taxon>
        <taxon>Metazoa</taxon>
        <taxon>Spiralia</taxon>
        <taxon>Lophotrochozoa</taxon>
        <taxon>Platyhelminthes</taxon>
        <taxon>Cestoda</taxon>
        <taxon>Eucestoda</taxon>
        <taxon>Cyclophyllidea</taxon>
        <taxon>Taeniidae</taxon>
        <taxon>Echinococcus</taxon>
        <taxon>Echinococcus granulosus group</taxon>
    </lineage>
</organism>
<evidence type="ECO:0000313" key="9">
    <source>
        <dbReference type="Proteomes" id="UP000492820"/>
    </source>
</evidence>
<comment type="similarity">
    <text evidence="2 7">Belongs to the C1D family.</text>
</comment>
<name>A0A068W8J1_ECHGR</name>
<dbReference type="GO" id="GO:0003723">
    <property type="term" value="F:RNA binding"/>
    <property type="evidence" value="ECO:0007669"/>
    <property type="project" value="UniProtKB-UniRule"/>
</dbReference>
<dbReference type="GO" id="GO:0000460">
    <property type="term" value="P:maturation of 5.8S rRNA"/>
    <property type="evidence" value="ECO:0007669"/>
    <property type="project" value="TreeGrafter"/>
</dbReference>
<comment type="subcellular location">
    <subcellularLocation>
        <location evidence="7">Cytoplasm</location>
    </subcellularLocation>
    <subcellularLocation>
        <location evidence="7">Nucleus</location>
        <location evidence="7">Nucleolus</location>
    </subcellularLocation>
    <subcellularLocation>
        <location evidence="1 7">Nucleus</location>
    </subcellularLocation>
</comment>
<protein>
    <recommendedName>
        <fullName evidence="3 7">Nuclear nucleic acid-binding protein C1D</fullName>
    </recommendedName>
</protein>
<gene>
    <name evidence="10" type="primary">EGR_01358</name>
    <name evidence="8" type="ORF">EgrG_000829800</name>
</gene>
<keyword evidence="6 7" id="KW-0539">Nucleus</keyword>
<dbReference type="InterPro" id="IPR007146">
    <property type="entry name" value="Sas10/Utp3/C1D"/>
</dbReference>
<proteinExistence type="inferred from homology"/>
<evidence type="ECO:0000256" key="5">
    <source>
        <dbReference type="ARBA" id="ARBA00022884"/>
    </source>
</evidence>
<accession>A0A068W8J1</accession>
<dbReference type="PANTHER" id="PTHR15341">
    <property type="entry name" value="SUN-COR STEROID HORMONE RECEPTOR CO-REPRESSOR"/>
    <property type="match status" value="1"/>
</dbReference>
<evidence type="ECO:0000256" key="1">
    <source>
        <dbReference type="ARBA" id="ARBA00004123"/>
    </source>
</evidence>
<keyword evidence="7" id="KW-0963">Cytoplasm</keyword>
<dbReference type="GO" id="GO:0005737">
    <property type="term" value="C:cytoplasm"/>
    <property type="evidence" value="ECO:0007669"/>
    <property type="project" value="UniProtKB-SubCell"/>
</dbReference>
<dbReference type="InterPro" id="IPR011082">
    <property type="entry name" value="Exosome-assoc_fac/DNA_repair"/>
</dbReference>
<comment type="function">
    <text evidence="7">Plays a role in the recruitment of the exosome to pre-rRNA to mediate the 3'-5' end processing of the 5.8S rRNA.</text>
</comment>
<keyword evidence="4 7" id="KW-0698">rRNA processing</keyword>
<dbReference type="Pfam" id="PF04000">
    <property type="entry name" value="Sas10_Utp3"/>
    <property type="match status" value="1"/>
</dbReference>
<dbReference type="GO" id="GO:0003677">
    <property type="term" value="F:DNA binding"/>
    <property type="evidence" value="ECO:0007669"/>
    <property type="project" value="UniProtKB-KW"/>
</dbReference>
<reference evidence="8 9" key="1">
    <citation type="journal article" date="2013" name="Nature">
        <title>The genomes of four tapeworm species reveal adaptations to parasitism.</title>
        <authorList>
            <person name="Tsai I.J."/>
            <person name="Zarowiecki M."/>
            <person name="Holroyd N."/>
            <person name="Garciarrubio A."/>
            <person name="Sanchez-Flores A."/>
            <person name="Brooks K.L."/>
            <person name="Tracey A."/>
            <person name="Bobes R.J."/>
            <person name="Fragoso G."/>
            <person name="Sciutto E."/>
            <person name="Aslett M."/>
            <person name="Beasley H."/>
            <person name="Bennett H.M."/>
            <person name="Cai J."/>
            <person name="Camicia F."/>
            <person name="Clark R."/>
            <person name="Cucher M."/>
            <person name="De Silva N."/>
            <person name="Day T.A."/>
            <person name="Deplazes P."/>
            <person name="Estrada K."/>
            <person name="Fernandez C."/>
            <person name="Holland P.W."/>
            <person name="Hou J."/>
            <person name="Hu S."/>
            <person name="Huckvale T."/>
            <person name="Hung S.S."/>
            <person name="Kamenetzky L."/>
            <person name="Keane J.A."/>
            <person name="Kiss F."/>
            <person name="Koziol U."/>
            <person name="Lambert O."/>
            <person name="Liu K."/>
            <person name="Luo X."/>
            <person name="Luo Y."/>
            <person name="Macchiaroli N."/>
            <person name="Nichol S."/>
            <person name="Paps J."/>
            <person name="Parkinson J."/>
            <person name="Pouchkina-Stantcheva N."/>
            <person name="Riddiford N."/>
            <person name="Rosenzvit M."/>
            <person name="Salinas G."/>
            <person name="Wasmuth J.D."/>
            <person name="Zamanian M."/>
            <person name="Zheng Y."/>
            <person name="Cai X."/>
            <person name="Soberon X."/>
            <person name="Olson P.D."/>
            <person name="Laclette J.P."/>
            <person name="Brehm K."/>
            <person name="Berriman M."/>
            <person name="Garciarrubio A."/>
            <person name="Bobes R.J."/>
            <person name="Fragoso G."/>
            <person name="Sanchez-Flores A."/>
            <person name="Estrada K."/>
            <person name="Cevallos M.A."/>
            <person name="Morett E."/>
            <person name="Gonzalez V."/>
            <person name="Portillo T."/>
            <person name="Ochoa-Leyva A."/>
            <person name="Jose M.V."/>
            <person name="Sciutto E."/>
            <person name="Landa A."/>
            <person name="Jimenez L."/>
            <person name="Valdes V."/>
            <person name="Carrero J.C."/>
            <person name="Larralde C."/>
            <person name="Morales-Montor J."/>
            <person name="Limon-Lason J."/>
            <person name="Soberon X."/>
            <person name="Laclette J.P."/>
        </authorList>
    </citation>
    <scope>NUCLEOTIDE SEQUENCE [LARGE SCALE GENOMIC DNA]</scope>
</reference>
<reference evidence="8" key="2">
    <citation type="submission" date="2014-06" db="EMBL/GenBank/DDBJ databases">
        <authorList>
            <person name="Aslett M."/>
        </authorList>
    </citation>
    <scope>NUCLEOTIDE SEQUENCE</scope>
</reference>
<evidence type="ECO:0000256" key="6">
    <source>
        <dbReference type="ARBA" id="ARBA00023242"/>
    </source>
</evidence>
<keyword evidence="7" id="KW-0238">DNA-binding</keyword>
<dbReference type="GO" id="GO:0010468">
    <property type="term" value="P:regulation of gene expression"/>
    <property type="evidence" value="ECO:0007669"/>
    <property type="project" value="TreeGrafter"/>
</dbReference>
<comment type="subunit">
    <text evidence="7">Monomer and homodimer.</text>
</comment>
<dbReference type="AlphaFoldDB" id="A0A068W8J1"/>
<dbReference type="PANTHER" id="PTHR15341:SF3">
    <property type="entry name" value="NUCLEAR NUCLEIC ACID-BINDING PROTEIN C1D"/>
    <property type="match status" value="1"/>
</dbReference>
<evidence type="ECO:0000256" key="4">
    <source>
        <dbReference type="ARBA" id="ARBA00022552"/>
    </source>
</evidence>
<evidence type="ECO:0000256" key="3">
    <source>
        <dbReference type="ARBA" id="ARBA00015212"/>
    </source>
</evidence>
<evidence type="ECO:0000313" key="10">
    <source>
        <dbReference type="WBParaSite" id="EgrG_000829800"/>
    </source>
</evidence>
<dbReference type="EMBL" id="LK028576">
    <property type="protein sequence ID" value="CDS15893.1"/>
    <property type="molecule type" value="Genomic_DNA"/>
</dbReference>
<evidence type="ECO:0000256" key="7">
    <source>
        <dbReference type="RuleBase" id="RU368003"/>
    </source>
</evidence>
<evidence type="ECO:0000256" key="2">
    <source>
        <dbReference type="ARBA" id="ARBA00009154"/>
    </source>
</evidence>
<dbReference type="GO" id="GO:0005730">
    <property type="term" value="C:nucleolus"/>
    <property type="evidence" value="ECO:0007669"/>
    <property type="project" value="UniProtKB-SubCell"/>
</dbReference>
<dbReference type="GO" id="GO:0000178">
    <property type="term" value="C:exosome (RNase complex)"/>
    <property type="evidence" value="ECO:0007669"/>
    <property type="project" value="TreeGrafter"/>
</dbReference>